<evidence type="ECO:0000256" key="8">
    <source>
        <dbReference type="ARBA" id="ARBA00023136"/>
    </source>
</evidence>
<evidence type="ECO:0000256" key="6">
    <source>
        <dbReference type="ARBA" id="ARBA00023055"/>
    </source>
</evidence>
<feature type="domain" description="SMP-LTD" evidence="11">
    <location>
        <begin position="706"/>
        <end position="890"/>
    </location>
</feature>
<evidence type="ECO:0000256" key="5">
    <source>
        <dbReference type="ARBA" id="ARBA00022989"/>
    </source>
</evidence>
<keyword evidence="4" id="KW-0256">Endoplasmic reticulum</keyword>
<evidence type="ECO:0000256" key="9">
    <source>
        <dbReference type="SAM" id="Coils"/>
    </source>
</evidence>
<protein>
    <recommendedName>
        <fullName evidence="11">SMP-LTD domain-containing protein</fullName>
    </recommendedName>
</protein>
<keyword evidence="3 10" id="KW-0812">Transmembrane</keyword>
<dbReference type="OMA" id="DEYLHPI"/>
<dbReference type="GO" id="GO:0008289">
    <property type="term" value="F:lipid binding"/>
    <property type="evidence" value="ECO:0007669"/>
    <property type="project" value="UniProtKB-KW"/>
</dbReference>
<keyword evidence="9" id="KW-0175">Coiled coil</keyword>
<gene>
    <name evidence="12" type="ORF">POCTA_138.1.T0350093</name>
</gene>
<accession>A0A8S1TWH1</accession>
<keyword evidence="6" id="KW-0445">Lipid transport</keyword>
<keyword evidence="8 10" id="KW-0472">Membrane</keyword>
<dbReference type="PANTHER" id="PTHR13466">
    <property type="entry name" value="TEX2 PROTEIN-RELATED"/>
    <property type="match status" value="1"/>
</dbReference>
<dbReference type="OrthoDB" id="300899at2759"/>
<evidence type="ECO:0000256" key="7">
    <source>
        <dbReference type="ARBA" id="ARBA00023121"/>
    </source>
</evidence>
<evidence type="ECO:0000256" key="10">
    <source>
        <dbReference type="SAM" id="Phobius"/>
    </source>
</evidence>
<keyword evidence="7" id="KW-0446">Lipid-binding</keyword>
<dbReference type="PROSITE" id="PS51257">
    <property type="entry name" value="PROKAR_LIPOPROTEIN"/>
    <property type="match status" value="1"/>
</dbReference>
<dbReference type="GO" id="GO:0006869">
    <property type="term" value="P:lipid transport"/>
    <property type="evidence" value="ECO:0007669"/>
    <property type="project" value="UniProtKB-KW"/>
</dbReference>
<evidence type="ECO:0000256" key="1">
    <source>
        <dbReference type="ARBA" id="ARBA00004586"/>
    </source>
</evidence>
<evidence type="ECO:0000256" key="2">
    <source>
        <dbReference type="ARBA" id="ARBA00022448"/>
    </source>
</evidence>
<evidence type="ECO:0000256" key="4">
    <source>
        <dbReference type="ARBA" id="ARBA00022824"/>
    </source>
</evidence>
<feature type="coiled-coil region" evidence="9">
    <location>
        <begin position="301"/>
        <end position="328"/>
    </location>
</feature>
<feature type="transmembrane region" description="Helical" evidence="10">
    <location>
        <begin position="20"/>
        <end position="43"/>
    </location>
</feature>
<evidence type="ECO:0000313" key="13">
    <source>
        <dbReference type="Proteomes" id="UP000683925"/>
    </source>
</evidence>
<sequence length="894" mass="105742">MQLTNKIVIGIIIASFLQWYNYSFFIGFVIGCSVILCIEYNYIMDYLKQKHKNYEVSITSLKQHVDEYLHPIKQKRKHYINKFNSELQIENPQPRQEDKQSIQQISVQKLQRKKFLKKLDIYLEFFEGIKESEQQFGQQLNDLDSKLMSENEITIVDKYTEEGNDIIQQLTGIQLSSKLYLYLPQWKDFKKVLKQISQCHTEVSQDMHKVSLQLHQLRKGYLKDVEEIRKQRKKLKHQTVEIYQHYQKILNEFVQNEKDLQTFTQAHSEMLKRKDDPTQIIKSEMKVKLQMQQSDNIRLKLTDARDRIKENQIEINEFNQKMQQFQVNYEEQRVIFVKQGFQAFLITSENYASQFQTYISTLIVIIDEDYYQIYPSRQNRSPKSPQKQVLENQQQGQLLELEINEQIKEIQRQTTYQLQQWQIVQKYNEELEYFFRDTIQILTQMSIDKDFSLVKQQVEQEKQDVSNVFNILFSSLVSVIKIIKDTNKQLVDQVERKRQDIAKCRLDMSIGKELEICALRELKKLQSLSTDEKALEQYQNDQADKSKTKKAAEHFFNEMKQNISDVKSLNFGKFYATIGQTVSKVQKMSNLKEDDLREQQVKLMEDKKALIQLQGFTLKKMEDFLIKHSKLVAKMKKTLIEDLGRFAIQIFTHLRMIVDETTENIQIMQQRESLENQTEQQVLQNDKEDTTCQNEEIVEDLHVSTTSLLLQKLLKVLVNDWKESEYFKGKIKKMLHKAFNKKRVTMLSEITVTDLKIAGDPPSLSEIKALRQDVNEFLCDLDLSFRGKIQIVLNTNIIINWPKEYQVPVEIKVTISTFTSRIRLCFVPTYLGKSWLSMIGQPVINLDIEPTLLQKYNIAKIQQIADLIREFLIGKVKLMTYPNKLSIKIPLSKK</sequence>
<keyword evidence="2" id="KW-0813">Transport</keyword>
<evidence type="ECO:0000313" key="12">
    <source>
        <dbReference type="EMBL" id="CAD8158251.1"/>
    </source>
</evidence>
<dbReference type="AlphaFoldDB" id="A0A8S1TWH1"/>
<keyword evidence="13" id="KW-1185">Reference proteome</keyword>
<dbReference type="Proteomes" id="UP000683925">
    <property type="component" value="Unassembled WGS sequence"/>
</dbReference>
<dbReference type="InterPro" id="IPR031468">
    <property type="entry name" value="SMP_LBD"/>
</dbReference>
<evidence type="ECO:0000256" key="3">
    <source>
        <dbReference type="ARBA" id="ARBA00022692"/>
    </source>
</evidence>
<dbReference type="EMBL" id="CAJJDP010000035">
    <property type="protein sequence ID" value="CAD8158251.1"/>
    <property type="molecule type" value="Genomic_DNA"/>
</dbReference>
<organism evidence="12 13">
    <name type="scientific">Paramecium octaurelia</name>
    <dbReference type="NCBI Taxonomy" id="43137"/>
    <lineage>
        <taxon>Eukaryota</taxon>
        <taxon>Sar</taxon>
        <taxon>Alveolata</taxon>
        <taxon>Ciliophora</taxon>
        <taxon>Intramacronucleata</taxon>
        <taxon>Oligohymenophorea</taxon>
        <taxon>Peniculida</taxon>
        <taxon>Parameciidae</taxon>
        <taxon>Paramecium</taxon>
    </lineage>
</organism>
<dbReference type="CDD" id="cd21675">
    <property type="entry name" value="SMP_TEX2"/>
    <property type="match status" value="1"/>
</dbReference>
<name>A0A8S1TWH1_PAROT</name>
<comment type="caution">
    <text evidence="12">The sequence shown here is derived from an EMBL/GenBank/DDBJ whole genome shotgun (WGS) entry which is preliminary data.</text>
</comment>
<keyword evidence="5 10" id="KW-1133">Transmembrane helix</keyword>
<reference evidence="12" key="1">
    <citation type="submission" date="2021-01" db="EMBL/GenBank/DDBJ databases">
        <authorList>
            <consortium name="Genoscope - CEA"/>
            <person name="William W."/>
        </authorList>
    </citation>
    <scope>NUCLEOTIDE SEQUENCE</scope>
</reference>
<proteinExistence type="predicted"/>
<comment type="subcellular location">
    <subcellularLocation>
        <location evidence="1">Endoplasmic reticulum membrane</location>
    </subcellularLocation>
</comment>
<dbReference type="PANTHER" id="PTHR13466:SF0">
    <property type="entry name" value="SMP-LTD DOMAIN-CONTAINING PROTEIN"/>
    <property type="match status" value="1"/>
</dbReference>
<dbReference type="GO" id="GO:0005789">
    <property type="term" value="C:endoplasmic reticulum membrane"/>
    <property type="evidence" value="ECO:0007669"/>
    <property type="project" value="UniProtKB-SubCell"/>
</dbReference>
<dbReference type="PROSITE" id="PS51847">
    <property type="entry name" value="SMP"/>
    <property type="match status" value="1"/>
</dbReference>
<evidence type="ECO:0000259" key="11">
    <source>
        <dbReference type="PROSITE" id="PS51847"/>
    </source>
</evidence>